<proteinExistence type="predicted"/>
<dbReference type="EMBL" id="HE573027">
    <property type="protein sequence ID" value="CCC53647.1"/>
    <property type="molecule type" value="Genomic_DNA"/>
</dbReference>
<evidence type="ECO:0000256" key="1">
    <source>
        <dbReference type="SAM" id="MobiDB-lite"/>
    </source>
</evidence>
<dbReference type="AlphaFoldDB" id="G0UCT7"/>
<organism evidence="2">
    <name type="scientific">Trypanosoma vivax (strain Y486)</name>
    <dbReference type="NCBI Taxonomy" id="1055687"/>
    <lineage>
        <taxon>Eukaryota</taxon>
        <taxon>Discoba</taxon>
        <taxon>Euglenozoa</taxon>
        <taxon>Kinetoplastea</taxon>
        <taxon>Metakinetoplastina</taxon>
        <taxon>Trypanosomatida</taxon>
        <taxon>Trypanosomatidae</taxon>
        <taxon>Trypanosoma</taxon>
        <taxon>Duttonella</taxon>
    </lineage>
</organism>
<accession>G0UCT7</accession>
<sequence length="106" mass="11686">MRKAKVSGQTQPPRASHRECVKANKQIQQSEIKVVERKGTFTRQLNLAPDINSRHSAPAHAKETHGITGAFTIPATPTLNLRRFNYVQHTAVGGAPPAVEGKRRQI</sequence>
<reference evidence="2" key="1">
    <citation type="journal article" date="2012" name="Proc. Natl. Acad. Sci. U.S.A.">
        <title>Antigenic diversity is generated by distinct evolutionary mechanisms in African trypanosome species.</title>
        <authorList>
            <person name="Jackson A.P."/>
            <person name="Berry A."/>
            <person name="Aslett M."/>
            <person name="Allison H.C."/>
            <person name="Burton P."/>
            <person name="Vavrova-Anderson J."/>
            <person name="Brown R."/>
            <person name="Browne H."/>
            <person name="Corton N."/>
            <person name="Hauser H."/>
            <person name="Gamble J."/>
            <person name="Gilderthorp R."/>
            <person name="Marcello L."/>
            <person name="McQuillan J."/>
            <person name="Otto T.D."/>
            <person name="Quail M.A."/>
            <person name="Sanders M.J."/>
            <person name="van Tonder A."/>
            <person name="Ginger M.L."/>
            <person name="Field M.C."/>
            <person name="Barry J.D."/>
            <person name="Hertz-Fowler C."/>
            <person name="Berriman M."/>
        </authorList>
    </citation>
    <scope>NUCLEOTIDE SEQUENCE</scope>
    <source>
        <strain evidence="2">Y486</strain>
    </source>
</reference>
<evidence type="ECO:0000313" key="2">
    <source>
        <dbReference type="EMBL" id="CCC53647.1"/>
    </source>
</evidence>
<protein>
    <submittedName>
        <fullName evidence="2">Uncharacterized protein</fullName>
    </submittedName>
</protein>
<name>G0UCT7_TRYVY</name>
<gene>
    <name evidence="2" type="ORF">TVY486_1111310</name>
</gene>
<feature type="region of interest" description="Disordered" evidence="1">
    <location>
        <begin position="1"/>
        <end position="24"/>
    </location>
</feature>